<dbReference type="PIRSF" id="PIRSF006091">
    <property type="entry name" value="E_trnsport_RnfG"/>
    <property type="match status" value="1"/>
</dbReference>
<keyword evidence="1 6" id="KW-0813">Transport</keyword>
<evidence type="ECO:0000313" key="10">
    <source>
        <dbReference type="Proteomes" id="UP001595478"/>
    </source>
</evidence>
<keyword evidence="6" id="KW-0472">Membrane</keyword>
<dbReference type="NCBIfam" id="TIGR01947">
    <property type="entry name" value="rnfG"/>
    <property type="match status" value="1"/>
</dbReference>
<keyword evidence="6" id="KW-0812">Transmembrane</keyword>
<comment type="function">
    <text evidence="6">Part of a membrane-bound complex that couples electron transfer with translocation of ions across the membrane.</text>
</comment>
<gene>
    <name evidence="9" type="primary">rsxG</name>
    <name evidence="6" type="synonym">rnfG</name>
    <name evidence="9" type="ORF">ACFOHL_02945</name>
</gene>
<comment type="subunit">
    <text evidence="6">The complex is composed of six subunits: RnfA, RnfB, RnfC, RnfD, RnfE and RnfG.</text>
</comment>
<dbReference type="Proteomes" id="UP001595478">
    <property type="component" value="Unassembled WGS sequence"/>
</dbReference>
<evidence type="ECO:0000256" key="4">
    <source>
        <dbReference type="ARBA" id="ARBA00022643"/>
    </source>
</evidence>
<feature type="signal peptide" evidence="7">
    <location>
        <begin position="1"/>
        <end position="24"/>
    </location>
</feature>
<keyword evidence="4 6" id="KW-0288">FMN</keyword>
<evidence type="ECO:0000256" key="1">
    <source>
        <dbReference type="ARBA" id="ARBA00022448"/>
    </source>
</evidence>
<comment type="cofactor">
    <cofactor evidence="6">
        <name>FMN</name>
        <dbReference type="ChEBI" id="CHEBI:58210"/>
    </cofactor>
</comment>
<keyword evidence="3 6" id="KW-0285">Flavoprotein</keyword>
<evidence type="ECO:0000256" key="7">
    <source>
        <dbReference type="SAM" id="SignalP"/>
    </source>
</evidence>
<dbReference type="RefSeq" id="WP_376918704.1">
    <property type="nucleotide sequence ID" value="NZ_JBHRSW010000005.1"/>
</dbReference>
<keyword evidence="6" id="KW-1278">Translocase</keyword>
<protein>
    <recommendedName>
        <fullName evidence="6">Ion-translocating oxidoreductase complex subunit G</fullName>
        <ecNumber evidence="6">7.-.-.-</ecNumber>
    </recommendedName>
    <alternativeName>
        <fullName evidence="6">Rnf electron transport complex subunit G</fullName>
    </alternativeName>
</protein>
<keyword evidence="2 6" id="KW-0597">Phosphoprotein</keyword>
<keyword evidence="6" id="KW-1003">Cell membrane</keyword>
<evidence type="ECO:0000256" key="3">
    <source>
        <dbReference type="ARBA" id="ARBA00022630"/>
    </source>
</evidence>
<dbReference type="HAMAP" id="MF_00479">
    <property type="entry name" value="RsxG_RnfG"/>
    <property type="match status" value="1"/>
</dbReference>
<evidence type="ECO:0000313" key="9">
    <source>
        <dbReference type="EMBL" id="MFC3120568.1"/>
    </source>
</evidence>
<keyword evidence="10" id="KW-1185">Reference proteome</keyword>
<accession>A0ABV7FLD4</accession>
<keyword evidence="6" id="KW-1133">Transmembrane helix</keyword>
<dbReference type="Pfam" id="PF04205">
    <property type="entry name" value="FMN_bind"/>
    <property type="match status" value="1"/>
</dbReference>
<dbReference type="InterPro" id="IPR010209">
    <property type="entry name" value="Ion_transpt_RnfG/RsxG"/>
</dbReference>
<feature type="domain" description="FMN-binding" evidence="8">
    <location>
        <begin position="100"/>
        <end position="192"/>
    </location>
</feature>
<feature type="modified residue" description="FMN phosphoryl threonine" evidence="6">
    <location>
        <position position="175"/>
    </location>
</feature>
<evidence type="ECO:0000256" key="2">
    <source>
        <dbReference type="ARBA" id="ARBA00022553"/>
    </source>
</evidence>
<keyword evidence="7" id="KW-0732">Signal</keyword>
<dbReference type="EC" id="7.-.-.-" evidence="6"/>
<dbReference type="PANTHER" id="PTHR36118">
    <property type="entry name" value="ION-TRANSLOCATING OXIDOREDUCTASE COMPLEX SUBUNIT G"/>
    <property type="match status" value="1"/>
</dbReference>
<dbReference type="EMBL" id="JBHRSW010000005">
    <property type="protein sequence ID" value="MFC3120568.1"/>
    <property type="molecule type" value="Genomic_DNA"/>
</dbReference>
<evidence type="ECO:0000259" key="8">
    <source>
        <dbReference type="SMART" id="SM00900"/>
    </source>
</evidence>
<comment type="subcellular location">
    <subcellularLocation>
        <location evidence="6">Cell inner membrane</location>
        <topology evidence="6">Single-pass membrane protein</topology>
    </subcellularLocation>
</comment>
<keyword evidence="5 6" id="KW-0249">Electron transport</keyword>
<dbReference type="PANTHER" id="PTHR36118:SF1">
    <property type="entry name" value="ION-TRANSLOCATING OXIDOREDUCTASE COMPLEX SUBUNIT G"/>
    <property type="match status" value="1"/>
</dbReference>
<comment type="caution">
    <text evidence="9">The sequence shown here is derived from an EMBL/GenBank/DDBJ whole genome shotgun (WGS) entry which is preliminary data.</text>
</comment>
<evidence type="ECO:0000256" key="6">
    <source>
        <dbReference type="HAMAP-Rule" id="MF_00479"/>
    </source>
</evidence>
<organism evidence="9 10">
    <name type="scientific">Agaribacter flavus</name>
    <dbReference type="NCBI Taxonomy" id="1902781"/>
    <lineage>
        <taxon>Bacteria</taxon>
        <taxon>Pseudomonadati</taxon>
        <taxon>Pseudomonadota</taxon>
        <taxon>Gammaproteobacteria</taxon>
        <taxon>Alteromonadales</taxon>
        <taxon>Alteromonadaceae</taxon>
        <taxon>Agaribacter</taxon>
    </lineage>
</organism>
<proteinExistence type="inferred from homology"/>
<reference evidence="10" key="1">
    <citation type="journal article" date="2019" name="Int. J. Syst. Evol. Microbiol.">
        <title>The Global Catalogue of Microorganisms (GCM) 10K type strain sequencing project: providing services to taxonomists for standard genome sequencing and annotation.</title>
        <authorList>
            <consortium name="The Broad Institute Genomics Platform"/>
            <consortium name="The Broad Institute Genome Sequencing Center for Infectious Disease"/>
            <person name="Wu L."/>
            <person name="Ma J."/>
        </authorList>
    </citation>
    <scope>NUCLEOTIDE SEQUENCE [LARGE SCALE GENOMIC DNA]</scope>
    <source>
        <strain evidence="10">KCTC 52473</strain>
    </source>
</reference>
<sequence length="216" mass="23603">MIKKIGNKGLILAAFAIVTTSAIAFTFAMTNDKIENAKQQQLLMTLNQLVPASSHNNLLHDDCVVISPDPLLNNEGQRAYRARMEGQNVAVLIETTAADGYSGDIDILVAIDDEQTVLGARVLNHKETPGLGDKIDLRISDWILSFSGQKYSQDTHARWAVKKDGGQFDQFTGATITPRAVVKAVAKAAEYTNNNIEFLFNTPSNCYDANTNGRSE</sequence>
<comment type="similarity">
    <text evidence="6">Belongs to the RnfG family.</text>
</comment>
<evidence type="ECO:0000256" key="5">
    <source>
        <dbReference type="ARBA" id="ARBA00022982"/>
    </source>
</evidence>
<dbReference type="InterPro" id="IPR007329">
    <property type="entry name" value="FMN-bd"/>
</dbReference>
<dbReference type="SMART" id="SM00900">
    <property type="entry name" value="FMN_bind"/>
    <property type="match status" value="1"/>
</dbReference>
<name>A0ABV7FLD4_9ALTE</name>
<feature type="chain" id="PRO_5045101487" description="Ion-translocating oxidoreductase complex subunit G" evidence="7">
    <location>
        <begin position="25"/>
        <end position="216"/>
    </location>
</feature>
<dbReference type="NCBIfam" id="NF002519">
    <property type="entry name" value="PRK01908.1"/>
    <property type="match status" value="1"/>
</dbReference>
<keyword evidence="6" id="KW-0997">Cell inner membrane</keyword>